<dbReference type="RefSeq" id="WP_074986639.1">
    <property type="nucleotide sequence ID" value="NZ_CADFGN010000017.1"/>
</dbReference>
<evidence type="ECO:0000256" key="1">
    <source>
        <dbReference type="ARBA" id="ARBA00023015"/>
    </source>
</evidence>
<protein>
    <submittedName>
        <fullName evidence="6">Transcriptional regulator, TetR family</fullName>
    </submittedName>
</protein>
<dbReference type="Proteomes" id="UP000183529">
    <property type="component" value="Unassembled WGS sequence"/>
</dbReference>
<comment type="caution">
    <text evidence="6">The sequence shown here is derived from an EMBL/GenBank/DDBJ whole genome shotgun (WGS) entry which is preliminary data.</text>
</comment>
<dbReference type="EMBL" id="FNZM01000019">
    <property type="protein sequence ID" value="SEK10411.1"/>
    <property type="molecule type" value="Genomic_DNA"/>
</dbReference>
<keyword evidence="3" id="KW-0804">Transcription</keyword>
<evidence type="ECO:0000313" key="7">
    <source>
        <dbReference type="Proteomes" id="UP000183529"/>
    </source>
</evidence>
<accession>A0AAQ1GLE3</accession>
<dbReference type="Gene3D" id="1.10.357.10">
    <property type="entry name" value="Tetracycline Repressor, domain 2"/>
    <property type="match status" value="1"/>
</dbReference>
<dbReference type="InterPro" id="IPR036271">
    <property type="entry name" value="Tet_transcr_reg_TetR-rel_C_sf"/>
</dbReference>
<feature type="DNA-binding region" description="H-T-H motif" evidence="4">
    <location>
        <begin position="27"/>
        <end position="46"/>
    </location>
</feature>
<dbReference type="InterPro" id="IPR009057">
    <property type="entry name" value="Homeodomain-like_sf"/>
</dbReference>
<feature type="domain" description="HTH tetR-type" evidence="5">
    <location>
        <begin position="4"/>
        <end position="64"/>
    </location>
</feature>
<dbReference type="InterPro" id="IPR011075">
    <property type="entry name" value="TetR_C"/>
</dbReference>
<reference evidence="6 7" key="1">
    <citation type="submission" date="2016-10" db="EMBL/GenBank/DDBJ databases">
        <authorList>
            <person name="Varghese N."/>
            <person name="Submissions S."/>
        </authorList>
    </citation>
    <scope>NUCLEOTIDE SEQUENCE [LARGE SCALE GENOMIC DNA]</scope>
    <source>
        <strain evidence="6 7">LMG 22274</strain>
    </source>
</reference>
<dbReference type="InterPro" id="IPR001647">
    <property type="entry name" value="HTH_TetR"/>
</dbReference>
<evidence type="ECO:0000256" key="2">
    <source>
        <dbReference type="ARBA" id="ARBA00023125"/>
    </source>
</evidence>
<evidence type="ECO:0000313" key="6">
    <source>
        <dbReference type="EMBL" id="SEK10411.1"/>
    </source>
</evidence>
<dbReference type="PROSITE" id="PS50977">
    <property type="entry name" value="HTH_TETR_2"/>
    <property type="match status" value="1"/>
</dbReference>
<dbReference type="SUPFAM" id="SSF46689">
    <property type="entry name" value="Homeodomain-like"/>
    <property type="match status" value="1"/>
</dbReference>
<evidence type="ECO:0000259" key="5">
    <source>
        <dbReference type="PROSITE" id="PS50977"/>
    </source>
</evidence>
<dbReference type="PANTHER" id="PTHR47506:SF6">
    <property type="entry name" value="HTH-TYPE TRANSCRIPTIONAL REPRESSOR NEMR"/>
    <property type="match status" value="1"/>
</dbReference>
<keyword evidence="2 4" id="KW-0238">DNA-binding</keyword>
<organism evidence="6 7">
    <name type="scientific">Paraburkholderia tropica</name>
    <dbReference type="NCBI Taxonomy" id="92647"/>
    <lineage>
        <taxon>Bacteria</taxon>
        <taxon>Pseudomonadati</taxon>
        <taxon>Pseudomonadota</taxon>
        <taxon>Betaproteobacteria</taxon>
        <taxon>Burkholderiales</taxon>
        <taxon>Burkholderiaceae</taxon>
        <taxon>Paraburkholderia</taxon>
    </lineage>
</organism>
<dbReference type="PRINTS" id="PR00455">
    <property type="entry name" value="HTHTETR"/>
</dbReference>
<evidence type="ECO:0000256" key="3">
    <source>
        <dbReference type="ARBA" id="ARBA00023163"/>
    </source>
</evidence>
<dbReference type="SUPFAM" id="SSF48498">
    <property type="entry name" value="Tetracyclin repressor-like, C-terminal domain"/>
    <property type="match status" value="1"/>
</dbReference>
<dbReference type="PANTHER" id="PTHR47506">
    <property type="entry name" value="TRANSCRIPTIONAL REGULATORY PROTEIN"/>
    <property type="match status" value="1"/>
</dbReference>
<dbReference type="AlphaFoldDB" id="A0AAQ1GLE3"/>
<dbReference type="Pfam" id="PF00440">
    <property type="entry name" value="TetR_N"/>
    <property type="match status" value="1"/>
</dbReference>
<proteinExistence type="predicted"/>
<keyword evidence="1" id="KW-0805">Transcription regulation</keyword>
<evidence type="ECO:0000256" key="4">
    <source>
        <dbReference type="PROSITE-ProRule" id="PRU00335"/>
    </source>
</evidence>
<name>A0AAQ1GLE3_9BURK</name>
<dbReference type="GO" id="GO:0003677">
    <property type="term" value="F:DNA binding"/>
    <property type="evidence" value="ECO:0007669"/>
    <property type="project" value="UniProtKB-UniRule"/>
</dbReference>
<dbReference type="Pfam" id="PF16925">
    <property type="entry name" value="TetR_C_13"/>
    <property type="match status" value="1"/>
</dbReference>
<gene>
    <name evidence="6" type="ORF">SAMN05216550_1191</name>
</gene>
<sequence>MARPSMKQEIIEAGLQTLHLYGFNGSAVGDITGAAGVPKGSFYNHFESKDALALVALDAYWERGADRIAVLADSSIDPVERLRHYFAALADFIADKDFRYGCLIGNFSTELASHHEAVRSRLASLYETWTRAIEACVQETIDAKRTPPALSARDIASFLLNSWEGTVLRAKVQQDRGPLDLFASVIFSTLFK</sequence>